<feature type="compositionally biased region" description="Basic and acidic residues" evidence="6">
    <location>
        <begin position="492"/>
        <end position="506"/>
    </location>
</feature>
<dbReference type="PANTHER" id="PTHR11071">
    <property type="entry name" value="PEPTIDYL-PROLYL CIS-TRANS ISOMERASE"/>
    <property type="match status" value="1"/>
</dbReference>
<feature type="compositionally biased region" description="Basic and acidic residues" evidence="6">
    <location>
        <begin position="861"/>
        <end position="883"/>
    </location>
</feature>
<name>A0A4S8IB80_MUSBA</name>
<dbReference type="GO" id="GO:0005737">
    <property type="term" value="C:cytoplasm"/>
    <property type="evidence" value="ECO:0007669"/>
    <property type="project" value="TreeGrafter"/>
</dbReference>
<sequence>MGRVGITHGPQGISYFRLIEDSRASHKAIATSCPGPSGKCKLHLRGVTSCCYRGCSSQIPLLAIPHDQVSLFALLKTKMKKKVKKNPIVFLDVSVDGNAARRMVFELFADIVPKTAENFRALCTGEIGFGPMTRKALHYKGSIFHRIIKGFMAQGGDFSRHNGTGGESIYGGKFADENFMLNHDGPGLLAMANAGRDTNGSQFFITFKAAPHLDGKHVVFGKLILGQETLRDMENVDVDGDRPVVPVKIVNCGELNESVAALHENETLLMMVTKDGLGDSIRSLLKEERRKREDTIRLNLIAHQKQKQNLQKLTVIQRHEKKSRHKAKSSDDGHEGRSRGQHKKSSKRRKKKKRRHYSSQSDSSSETETESSEIDSDSESHTSSASDSSDSSDDWRQRRKKYSKRDKYKRGKRKRDRKREKRHRRHEKKSRHKAKRTLDSESETESKNDSSSDDAGNHRRQERKSKVTSHKSDDKQSPVPLGRENTLECPDNGDKPDKPLGEEPKSQGENGELQSSDMREPTDRDMDRLLGSDDIPNKSRSQITRQNHSMSKSMSISPRSPTQSPSLSARRSLSRSPTTRDLNRGPVHPPRRSSTSRSPPQRSISRSPSRRNARSPIRKVVSKGPVSQTRRSKSRSPVKVDSRSVSRSSAGSLQQRNPSGNMDKAPIRRSLSRSPIMEKQRSISRSSGKLLQQRSPSKSPVRARRSVSRSPVKSNGRSKSRSPVRAHSRRSISRSPVRRAISPSSNRRRSLSRSIPPDGSPKRIRRGRGFSQQYSFARRYRTPSPDRSPNRFHRYAGRSDRDRYSSYRSYHNRSPRRYRSPQRGRTPPRYRNRRSRSLSRSPAGRPRVGYSMSSAHSRSPASEKPKPHGTRDNVRSEKRESVSRSRSPSGSRSRSRSRSSADTPSPKRVSKEKSRSPSSSSGGRKGLVSYGDASPDSDGK</sequence>
<feature type="compositionally biased region" description="Basic residues" evidence="6">
    <location>
        <begin position="810"/>
        <end position="837"/>
    </location>
</feature>
<dbReference type="STRING" id="52838.A0A4S8IB80"/>
<dbReference type="InterPro" id="IPR002130">
    <property type="entry name" value="Cyclophilin-type_PPIase_dom"/>
</dbReference>
<feature type="compositionally biased region" description="Basic and acidic residues" evidence="6">
    <location>
        <begin position="517"/>
        <end position="537"/>
    </location>
</feature>
<feature type="compositionally biased region" description="Basic residues" evidence="6">
    <location>
        <begin position="716"/>
        <end position="732"/>
    </location>
</feature>
<dbReference type="GO" id="GO:0006457">
    <property type="term" value="P:protein folding"/>
    <property type="evidence" value="ECO:0007669"/>
    <property type="project" value="InterPro"/>
</dbReference>
<comment type="similarity">
    <text evidence="2">Belongs to the cyclophilin-type PPIase family.</text>
</comment>
<protein>
    <recommendedName>
        <fullName evidence="3">peptidylprolyl isomerase</fullName>
        <ecNumber evidence="3">5.2.1.8</ecNumber>
    </recommendedName>
</protein>
<evidence type="ECO:0000256" key="1">
    <source>
        <dbReference type="ARBA" id="ARBA00000971"/>
    </source>
</evidence>
<feature type="compositionally biased region" description="Basic residues" evidence="6">
    <location>
        <begin position="339"/>
        <end position="357"/>
    </location>
</feature>
<dbReference type="PANTHER" id="PTHR11071:SF561">
    <property type="entry name" value="PEPTIDYL-PROLYL CIS-TRANS ISOMERASE D-RELATED"/>
    <property type="match status" value="1"/>
</dbReference>
<organism evidence="8 9">
    <name type="scientific">Musa balbisiana</name>
    <name type="common">Banana</name>
    <dbReference type="NCBI Taxonomy" id="52838"/>
    <lineage>
        <taxon>Eukaryota</taxon>
        <taxon>Viridiplantae</taxon>
        <taxon>Streptophyta</taxon>
        <taxon>Embryophyta</taxon>
        <taxon>Tracheophyta</taxon>
        <taxon>Spermatophyta</taxon>
        <taxon>Magnoliopsida</taxon>
        <taxon>Liliopsida</taxon>
        <taxon>Zingiberales</taxon>
        <taxon>Musaceae</taxon>
        <taxon>Musa</taxon>
    </lineage>
</organism>
<feature type="domain" description="PPIase cyclophilin-type" evidence="7">
    <location>
        <begin position="90"/>
        <end position="254"/>
    </location>
</feature>
<dbReference type="GO" id="GO:0003755">
    <property type="term" value="F:peptidyl-prolyl cis-trans isomerase activity"/>
    <property type="evidence" value="ECO:0007669"/>
    <property type="project" value="UniProtKB-KW"/>
</dbReference>
<evidence type="ECO:0000259" key="7">
    <source>
        <dbReference type="PROSITE" id="PS50072"/>
    </source>
</evidence>
<evidence type="ECO:0000313" key="8">
    <source>
        <dbReference type="EMBL" id="THU45315.1"/>
    </source>
</evidence>
<feature type="compositionally biased region" description="Basic and acidic residues" evidence="6">
    <location>
        <begin position="328"/>
        <end position="338"/>
    </location>
</feature>
<keyword evidence="9" id="KW-1185">Reference proteome</keyword>
<gene>
    <name evidence="8" type="ORF">C4D60_Mb02t16560</name>
</gene>
<comment type="catalytic activity">
    <reaction evidence="1">
        <text>[protein]-peptidylproline (omega=180) = [protein]-peptidylproline (omega=0)</text>
        <dbReference type="Rhea" id="RHEA:16237"/>
        <dbReference type="Rhea" id="RHEA-COMP:10747"/>
        <dbReference type="Rhea" id="RHEA-COMP:10748"/>
        <dbReference type="ChEBI" id="CHEBI:83833"/>
        <dbReference type="ChEBI" id="CHEBI:83834"/>
        <dbReference type="EC" id="5.2.1.8"/>
    </reaction>
</comment>
<feature type="compositionally biased region" description="Polar residues" evidence="6">
    <location>
        <begin position="538"/>
        <end position="548"/>
    </location>
</feature>
<feature type="compositionally biased region" description="Low complexity" evidence="6">
    <location>
        <begin position="838"/>
        <end position="860"/>
    </location>
</feature>
<dbReference type="Gene3D" id="2.40.100.10">
    <property type="entry name" value="Cyclophilin-like"/>
    <property type="match status" value="1"/>
</dbReference>
<dbReference type="GO" id="GO:0016018">
    <property type="term" value="F:cyclosporin A binding"/>
    <property type="evidence" value="ECO:0007669"/>
    <property type="project" value="TreeGrafter"/>
</dbReference>
<dbReference type="InterPro" id="IPR020892">
    <property type="entry name" value="Cyclophilin-type_PPIase_CS"/>
</dbReference>
<dbReference type="EC" id="5.2.1.8" evidence="3"/>
<keyword evidence="5" id="KW-0413">Isomerase</keyword>
<keyword evidence="4" id="KW-0697">Rotamase</keyword>
<dbReference type="Proteomes" id="UP000317650">
    <property type="component" value="Chromosome 2"/>
</dbReference>
<dbReference type="FunFam" id="2.40.100.10:FF:000022">
    <property type="entry name" value="Peptidyl-prolyl cis-trans isomerase CYP95"/>
    <property type="match status" value="1"/>
</dbReference>
<dbReference type="SUPFAM" id="SSF50891">
    <property type="entry name" value="Cyclophilin-like"/>
    <property type="match status" value="1"/>
</dbReference>
<feature type="compositionally biased region" description="Basic residues" evidence="6">
    <location>
        <begin position="608"/>
        <end position="621"/>
    </location>
</feature>
<proteinExistence type="inferred from homology"/>
<feature type="compositionally biased region" description="Low complexity" evidence="6">
    <location>
        <begin position="884"/>
        <end position="907"/>
    </location>
</feature>
<accession>A0A4S8IB80</accession>
<dbReference type="CDD" id="cd01926">
    <property type="entry name" value="cyclophilin_ABH_like"/>
    <property type="match status" value="1"/>
</dbReference>
<feature type="compositionally biased region" description="Low complexity" evidence="6">
    <location>
        <begin position="549"/>
        <end position="580"/>
    </location>
</feature>
<dbReference type="Pfam" id="PF00160">
    <property type="entry name" value="Pro_isomerase"/>
    <property type="match status" value="1"/>
</dbReference>
<dbReference type="AlphaFoldDB" id="A0A4S8IB80"/>
<dbReference type="PROSITE" id="PS50072">
    <property type="entry name" value="CSA_PPIASE_2"/>
    <property type="match status" value="1"/>
</dbReference>
<feature type="compositionally biased region" description="Acidic residues" evidence="6">
    <location>
        <begin position="365"/>
        <end position="377"/>
    </location>
</feature>
<feature type="compositionally biased region" description="Low complexity" evidence="6">
    <location>
        <begin position="733"/>
        <end position="745"/>
    </location>
</feature>
<feature type="compositionally biased region" description="Basic residues" evidence="6">
    <location>
        <begin position="397"/>
        <end position="435"/>
    </location>
</feature>
<evidence type="ECO:0000256" key="3">
    <source>
        <dbReference type="ARBA" id="ARBA00013194"/>
    </source>
</evidence>
<feature type="compositionally biased region" description="Polar residues" evidence="6">
    <location>
        <begin position="683"/>
        <end position="693"/>
    </location>
</feature>
<feature type="region of interest" description="Disordered" evidence="6">
    <location>
        <begin position="307"/>
        <end position="940"/>
    </location>
</feature>
<evidence type="ECO:0000256" key="5">
    <source>
        <dbReference type="ARBA" id="ARBA00023235"/>
    </source>
</evidence>
<evidence type="ECO:0000313" key="9">
    <source>
        <dbReference type="Proteomes" id="UP000317650"/>
    </source>
</evidence>
<evidence type="ECO:0000256" key="2">
    <source>
        <dbReference type="ARBA" id="ARBA00007365"/>
    </source>
</evidence>
<evidence type="ECO:0000256" key="4">
    <source>
        <dbReference type="ARBA" id="ARBA00023110"/>
    </source>
</evidence>
<dbReference type="PRINTS" id="PR00153">
    <property type="entry name" value="CSAPPISMRASE"/>
</dbReference>
<evidence type="ECO:0000256" key="6">
    <source>
        <dbReference type="SAM" id="MobiDB-lite"/>
    </source>
</evidence>
<dbReference type="EMBL" id="PYDT01000011">
    <property type="protein sequence ID" value="THU45315.1"/>
    <property type="molecule type" value="Genomic_DNA"/>
</dbReference>
<dbReference type="InterPro" id="IPR029000">
    <property type="entry name" value="Cyclophilin-like_dom_sf"/>
</dbReference>
<feature type="compositionally biased region" description="Polar residues" evidence="6">
    <location>
        <begin position="507"/>
        <end position="516"/>
    </location>
</feature>
<comment type="caution">
    <text evidence="8">The sequence shown here is derived from an EMBL/GenBank/DDBJ whole genome shotgun (WGS) entry which is preliminary data.</text>
</comment>
<feature type="compositionally biased region" description="Basic residues" evidence="6">
    <location>
        <begin position="460"/>
        <end position="469"/>
    </location>
</feature>
<reference evidence="8 9" key="1">
    <citation type="journal article" date="2019" name="Nat. Plants">
        <title>Genome sequencing of Musa balbisiana reveals subgenome evolution and function divergence in polyploid bananas.</title>
        <authorList>
            <person name="Yao X."/>
        </authorList>
    </citation>
    <scope>NUCLEOTIDE SEQUENCE [LARGE SCALE GENOMIC DNA]</scope>
    <source>
        <strain evidence="9">cv. DH-PKW</strain>
        <tissue evidence="8">Leaves</tissue>
    </source>
</reference>
<feature type="compositionally biased region" description="Basic and acidic residues" evidence="6">
    <location>
        <begin position="436"/>
        <end position="459"/>
    </location>
</feature>
<feature type="compositionally biased region" description="Polar residues" evidence="6">
    <location>
        <begin position="650"/>
        <end position="660"/>
    </location>
</feature>
<dbReference type="PROSITE" id="PS00170">
    <property type="entry name" value="CSA_PPIASE_1"/>
    <property type="match status" value="1"/>
</dbReference>
<feature type="compositionally biased region" description="Low complexity" evidence="6">
    <location>
        <begin position="592"/>
        <end position="607"/>
    </location>
</feature>